<dbReference type="AlphaFoldDB" id="A0A1J5I5Z2"/>
<protein>
    <submittedName>
        <fullName evidence="1">HNH endonuclease</fullName>
    </submittedName>
</protein>
<dbReference type="GO" id="GO:0004519">
    <property type="term" value="F:endonuclease activity"/>
    <property type="evidence" value="ECO:0007669"/>
    <property type="project" value="UniProtKB-KW"/>
</dbReference>
<keyword evidence="1" id="KW-0378">Hydrolase</keyword>
<dbReference type="EMBL" id="MNZM01000006">
    <property type="protein sequence ID" value="OIP86624.1"/>
    <property type="molecule type" value="Genomic_DNA"/>
</dbReference>
<sequence length="280" mass="32623">MKIIESKLPFSYKTIKVTQSRIDKGLLAIPVSLIDYFPKNKNTILIATGISVEMSPKHFTPYTSSSRECRIGGIRNFYEKYQVRDGDEIVVQILDVDKYRLYTENQFENLIKETESQFDHSKDEEEATLSLEKITKITNSKPGQALLSEYYRLAKTIIKSRKKITSKPSFTKESVSPAMRKLLTQLYDGKCQVTGFGFLMKNKKPYFEIHHIEPDFGDHLKNLLVVSPNIHAEFTYTVVEQFFDSEGWMRHVKFNSQEFTVNHIIDKLPARFKKEVHYEK</sequence>
<keyword evidence="1" id="KW-0255">Endonuclease</keyword>
<comment type="caution">
    <text evidence="1">The sequence shown here is derived from an EMBL/GenBank/DDBJ whole genome shotgun (WGS) entry which is preliminary data.</text>
</comment>
<proteinExistence type="predicted"/>
<organism evidence="1 2">
    <name type="scientific">Candidatus Roizmanbacteria bacterium CG2_30_33_16</name>
    <dbReference type="NCBI Taxonomy" id="1805340"/>
    <lineage>
        <taxon>Bacteria</taxon>
        <taxon>Candidatus Roizmaniibacteriota</taxon>
    </lineage>
</organism>
<name>A0A1J5I5Z2_9BACT</name>
<dbReference type="InterPro" id="IPR003615">
    <property type="entry name" value="HNH_nuc"/>
</dbReference>
<reference evidence="1 2" key="1">
    <citation type="journal article" date="2016" name="Environ. Microbiol.">
        <title>Genomic resolution of a cold subsurface aquifer community provides metabolic insights for novel microbes adapted to high CO concentrations.</title>
        <authorList>
            <person name="Probst A.J."/>
            <person name="Castelle C.J."/>
            <person name="Singh A."/>
            <person name="Brown C.T."/>
            <person name="Anantharaman K."/>
            <person name="Sharon I."/>
            <person name="Hug L.A."/>
            <person name="Burstein D."/>
            <person name="Emerson J.B."/>
            <person name="Thomas B.C."/>
            <person name="Banfield J.F."/>
        </authorList>
    </citation>
    <scope>NUCLEOTIDE SEQUENCE [LARGE SCALE GENOMIC DNA]</scope>
    <source>
        <strain evidence="1">CG2_30_33_16</strain>
    </source>
</reference>
<accession>A0A1J5I5Z2</accession>
<dbReference type="CDD" id="cd00085">
    <property type="entry name" value="HNHc"/>
    <property type="match status" value="1"/>
</dbReference>
<keyword evidence="1" id="KW-0540">Nuclease</keyword>
<evidence type="ECO:0000313" key="1">
    <source>
        <dbReference type="EMBL" id="OIP86624.1"/>
    </source>
</evidence>
<evidence type="ECO:0000313" key="2">
    <source>
        <dbReference type="Proteomes" id="UP000183758"/>
    </source>
</evidence>
<gene>
    <name evidence="1" type="ORF">AUK04_00240</name>
</gene>
<dbReference type="Proteomes" id="UP000183758">
    <property type="component" value="Unassembled WGS sequence"/>
</dbReference>